<sequence length="101" mass="11383">QNPSQPGHGPDSGDAAFRAVRDGAALRQRERRPQERKHRPLSPARPPHQRPGAGLQGEREAPQEARGCQFSATDRNGNVENRSRLVESFQKELERRQIGKR</sequence>
<protein>
    <submittedName>
        <fullName evidence="2">Protein Spindly</fullName>
    </submittedName>
</protein>
<reference evidence="2" key="2">
    <citation type="submission" date="2014-07" db="EMBL/GenBank/DDBJ databases">
        <authorList>
            <person name="Hull J."/>
        </authorList>
    </citation>
    <scope>NUCLEOTIDE SEQUENCE</scope>
</reference>
<evidence type="ECO:0000313" key="2">
    <source>
        <dbReference type="EMBL" id="JAG20837.1"/>
    </source>
</evidence>
<feature type="region of interest" description="Disordered" evidence="1">
    <location>
        <begin position="1"/>
        <end position="101"/>
    </location>
</feature>
<evidence type="ECO:0000256" key="1">
    <source>
        <dbReference type="SAM" id="MobiDB-lite"/>
    </source>
</evidence>
<accession>A0A0A9XJD3</accession>
<reference evidence="2" key="1">
    <citation type="journal article" date="2014" name="PLoS ONE">
        <title>Transcriptome-Based Identification of ABC Transporters in the Western Tarnished Plant Bug Lygus hesperus.</title>
        <authorList>
            <person name="Hull J.J."/>
            <person name="Chaney K."/>
            <person name="Geib S.M."/>
            <person name="Fabrick J.A."/>
            <person name="Brent C.S."/>
            <person name="Walsh D."/>
            <person name="Lavine L.C."/>
        </authorList>
    </citation>
    <scope>NUCLEOTIDE SEQUENCE</scope>
</reference>
<proteinExistence type="predicted"/>
<dbReference type="EMBL" id="GBHO01022767">
    <property type="protein sequence ID" value="JAG20837.1"/>
    <property type="molecule type" value="Transcribed_RNA"/>
</dbReference>
<feature type="non-terminal residue" evidence="2">
    <location>
        <position position="1"/>
    </location>
</feature>
<name>A0A0A9XJD3_LYGHE</name>
<dbReference type="AlphaFoldDB" id="A0A0A9XJD3"/>
<feature type="compositionally biased region" description="Basic and acidic residues" evidence="1">
    <location>
        <begin position="81"/>
        <end position="101"/>
    </location>
</feature>
<organism evidence="2">
    <name type="scientific">Lygus hesperus</name>
    <name type="common">Western plant bug</name>
    <dbReference type="NCBI Taxonomy" id="30085"/>
    <lineage>
        <taxon>Eukaryota</taxon>
        <taxon>Metazoa</taxon>
        <taxon>Ecdysozoa</taxon>
        <taxon>Arthropoda</taxon>
        <taxon>Hexapoda</taxon>
        <taxon>Insecta</taxon>
        <taxon>Pterygota</taxon>
        <taxon>Neoptera</taxon>
        <taxon>Paraneoptera</taxon>
        <taxon>Hemiptera</taxon>
        <taxon>Heteroptera</taxon>
        <taxon>Panheteroptera</taxon>
        <taxon>Cimicomorpha</taxon>
        <taxon>Miridae</taxon>
        <taxon>Mirini</taxon>
        <taxon>Lygus</taxon>
    </lineage>
</organism>
<feature type="compositionally biased region" description="Polar residues" evidence="1">
    <location>
        <begin position="70"/>
        <end position="80"/>
    </location>
</feature>
<gene>
    <name evidence="2" type="primary">ccdc99</name>
    <name evidence="2" type="ORF">CM83_105073</name>
</gene>